<feature type="region of interest" description="Disordered" evidence="3">
    <location>
        <begin position="61"/>
        <end position="316"/>
    </location>
</feature>
<dbReference type="Proteomes" id="UP001392437">
    <property type="component" value="Unassembled WGS sequence"/>
</dbReference>
<name>A0AAW0RCG5_9PEZI</name>
<evidence type="ECO:0000259" key="4">
    <source>
        <dbReference type="PROSITE" id="PS50103"/>
    </source>
</evidence>
<feature type="region of interest" description="Disordered" evidence="3">
    <location>
        <begin position="490"/>
        <end position="557"/>
    </location>
</feature>
<keyword evidence="2" id="KW-0175">Coiled coil</keyword>
<feature type="compositionally biased region" description="Low complexity" evidence="3">
    <location>
        <begin position="699"/>
        <end position="711"/>
    </location>
</feature>
<feature type="compositionally biased region" description="Polar residues" evidence="3">
    <location>
        <begin position="525"/>
        <end position="537"/>
    </location>
</feature>
<keyword evidence="1" id="KW-0479">Metal-binding</keyword>
<comment type="caution">
    <text evidence="5">The sequence shown here is derived from an EMBL/GenBank/DDBJ whole genome shotgun (WGS) entry which is preliminary data.</text>
</comment>
<feature type="compositionally biased region" description="Polar residues" evidence="3">
    <location>
        <begin position="272"/>
        <end position="284"/>
    </location>
</feature>
<evidence type="ECO:0000313" key="6">
    <source>
        <dbReference type="Proteomes" id="UP001392437"/>
    </source>
</evidence>
<feature type="compositionally biased region" description="Polar residues" evidence="3">
    <location>
        <begin position="502"/>
        <end position="514"/>
    </location>
</feature>
<keyword evidence="6" id="KW-1185">Reference proteome</keyword>
<keyword evidence="1" id="KW-0863">Zinc-finger</keyword>
<reference evidence="5 6" key="1">
    <citation type="submission" date="2023-01" db="EMBL/GenBank/DDBJ databases">
        <title>Analysis of 21 Apiospora genomes using comparative genomics revels a genus with tremendous synthesis potential of carbohydrate active enzymes and secondary metabolites.</title>
        <authorList>
            <person name="Sorensen T."/>
        </authorList>
    </citation>
    <scope>NUCLEOTIDE SEQUENCE [LARGE SCALE GENOMIC DNA]</scope>
    <source>
        <strain evidence="5 6">CBS 117206</strain>
    </source>
</reference>
<feature type="compositionally biased region" description="Low complexity" evidence="3">
    <location>
        <begin position="297"/>
        <end position="307"/>
    </location>
</feature>
<feature type="region of interest" description="Disordered" evidence="3">
    <location>
        <begin position="1029"/>
        <end position="1070"/>
    </location>
</feature>
<feature type="compositionally biased region" description="Polar residues" evidence="3">
    <location>
        <begin position="112"/>
        <end position="140"/>
    </location>
</feature>
<proteinExistence type="predicted"/>
<feature type="coiled-coil region" evidence="2">
    <location>
        <begin position="751"/>
        <end position="785"/>
    </location>
</feature>
<feature type="compositionally biased region" description="Polar residues" evidence="3">
    <location>
        <begin position="175"/>
        <end position="187"/>
    </location>
</feature>
<dbReference type="PROSITE" id="PS50103">
    <property type="entry name" value="ZF_C3H1"/>
    <property type="match status" value="1"/>
</dbReference>
<feature type="compositionally biased region" description="Polar residues" evidence="3">
    <location>
        <begin position="950"/>
        <end position="963"/>
    </location>
</feature>
<protein>
    <recommendedName>
        <fullName evidence="4">C3H1-type domain-containing protein</fullName>
    </recommendedName>
</protein>
<feature type="compositionally biased region" description="Polar residues" evidence="3">
    <location>
        <begin position="196"/>
        <end position="214"/>
    </location>
</feature>
<feature type="compositionally biased region" description="Polar residues" evidence="3">
    <location>
        <begin position="821"/>
        <end position="846"/>
    </location>
</feature>
<feature type="region of interest" description="Disordered" evidence="3">
    <location>
        <begin position="357"/>
        <end position="419"/>
    </location>
</feature>
<feature type="compositionally biased region" description="Acidic residues" evidence="3">
    <location>
        <begin position="601"/>
        <end position="613"/>
    </location>
</feature>
<evidence type="ECO:0000256" key="3">
    <source>
        <dbReference type="SAM" id="MobiDB-lite"/>
    </source>
</evidence>
<dbReference type="EMBL" id="JAQQWP010000001">
    <property type="protein sequence ID" value="KAK8132617.1"/>
    <property type="molecule type" value="Genomic_DNA"/>
</dbReference>
<sequence>MSQPPYAYGQYTGQQSQQNFQYIPNANQPPGLSYGAMPQAPNPAFITGNFAATNNSFEQNSSRIPGLGMGGGFPSSVAAPAYPTSNDTLWRPGDVTIPKAPNVPNDFRPQKASKQQPNFQAPVSADASQSGARSAQTAGNSEVLEEGELSEGEFEDLYEPGHSTHAVNAKPAQASRPSSTAVDNQGSAGDADESSIYDTGSSKGEVNNDSTSASLPAVEEDDEEYSPGEYSESDAVRVRDRSGSYSPYLSPREVQKEAPAIAMAPPRAEQPVRSSTTQRTSTIYKPNGFGTPDGQLSSFAQSQSASSTPYKSVAEAKKKAQEAILGLWPLKVRYQNYIDEGLDPEIVKNLFADLGLDMPTQKPPQPSTKSSSQNHQQPATQTSPQEVTSPTLPAQTSDQSDSQTNGATRVNMADKKAEERKDKIARMLAEKKQKSAAAQDTAKTTTPISPVAAAIAAPKPVESSAQLKAKTKAENTLKLQQKLAALRKAQEAEAKRKQEQATTQQTSINATSRVQSERPAPDSGTAATPQRSKQNSPKIDVPIGSPATKVPGLTLPSLSQPTVAVRNLKRPVASDFDGGYSSGNSMLKRTRTQERLIIDVSEEEDDDDEDVEMDIGSPIDGPPGAAIQTIGGGTPSQSNSLGTFPPLSSAPNWRHKSSPVQTPPEHNHKLDSLHKQIEEAKKRIAEAEAKKAAKKPNGSVTPVAAASPAPTLGSSLKLPKSSELAKATQREKVERRERISSYHLPIVDAALQEKQQRLKQLQMEAAQVELEVQARLEERNKLSAEMDALKDIDVDIFNPTAPSPLPTPDQSCANDYKRPQSAVQESVANTDTSSSELPATGTTQSRVAPLVPSHSSIRAPSPKEAVSRPEATEDPVSSSEKSDMDIDSSDSSSDEGEDINIEPVGGGETAAPSLIRQNSLPSLEQAVPNVKEASGNSSNEAVQEKEANGPDTSLSLAESQPQTAIEVANDADASLQASVADLSADEEDPYEPVLGQISSTDKIQLSDEEEGEVDTLSPLTHMILTARQVPDDDPYEPSPAQPVGPASKSTAQAASGEVQLRSPRERKSLTMTQAEEQATTLSSEDLLSYQSPLRFFRAYRFHPKYMDEVAGGLRSGTYSWRVDCNTPLCPSADERESCPNGLGCEYQHFSDMRASDSDIIAQLGSVDSYNGEQKGRFIDGLRKVLSELKSEPKRVNFENITSAILQYRKEFFGGDDSKVLPLEGVAI</sequence>
<gene>
    <name evidence="5" type="ORF">PG999_000790</name>
</gene>
<feature type="compositionally biased region" description="Basic and acidic residues" evidence="3">
    <location>
        <begin position="490"/>
        <end position="499"/>
    </location>
</feature>
<keyword evidence="1" id="KW-0862">Zinc</keyword>
<evidence type="ECO:0000313" key="5">
    <source>
        <dbReference type="EMBL" id="KAK8132617.1"/>
    </source>
</evidence>
<dbReference type="InterPro" id="IPR000571">
    <property type="entry name" value="Znf_CCCH"/>
</dbReference>
<organism evidence="5 6">
    <name type="scientific">Apiospora kogelbergensis</name>
    <dbReference type="NCBI Taxonomy" id="1337665"/>
    <lineage>
        <taxon>Eukaryota</taxon>
        <taxon>Fungi</taxon>
        <taxon>Dikarya</taxon>
        <taxon>Ascomycota</taxon>
        <taxon>Pezizomycotina</taxon>
        <taxon>Sordariomycetes</taxon>
        <taxon>Xylariomycetidae</taxon>
        <taxon>Amphisphaeriales</taxon>
        <taxon>Apiosporaceae</taxon>
        <taxon>Apiospora</taxon>
    </lineage>
</organism>
<feature type="region of interest" description="Disordered" evidence="3">
    <location>
        <begin position="601"/>
        <end position="669"/>
    </location>
</feature>
<feature type="region of interest" description="Disordered" evidence="3">
    <location>
        <begin position="687"/>
        <end position="736"/>
    </location>
</feature>
<feature type="zinc finger region" description="C3H1-type" evidence="1">
    <location>
        <begin position="1123"/>
        <end position="1151"/>
    </location>
</feature>
<feature type="compositionally biased region" description="Polar residues" evidence="3">
    <location>
        <begin position="374"/>
        <end position="408"/>
    </location>
</feature>
<dbReference type="AlphaFoldDB" id="A0AAW0RCG5"/>
<evidence type="ECO:0000256" key="1">
    <source>
        <dbReference type="PROSITE-ProRule" id="PRU00723"/>
    </source>
</evidence>
<evidence type="ECO:0000256" key="2">
    <source>
        <dbReference type="SAM" id="Coils"/>
    </source>
</evidence>
<dbReference type="GO" id="GO:0008270">
    <property type="term" value="F:zinc ion binding"/>
    <property type="evidence" value="ECO:0007669"/>
    <property type="project" value="UniProtKB-KW"/>
</dbReference>
<feature type="compositionally biased region" description="Acidic residues" evidence="3">
    <location>
        <begin position="143"/>
        <end position="158"/>
    </location>
</feature>
<feature type="compositionally biased region" description="Acidic residues" evidence="3">
    <location>
        <begin position="885"/>
        <end position="900"/>
    </location>
</feature>
<accession>A0AAW0RCG5</accession>
<feature type="domain" description="C3H1-type" evidence="4">
    <location>
        <begin position="1123"/>
        <end position="1151"/>
    </location>
</feature>
<feature type="region of interest" description="Disordered" evidence="3">
    <location>
        <begin position="795"/>
        <end position="970"/>
    </location>
</feature>